<dbReference type="PROSITE" id="PS00369">
    <property type="entry name" value="PTS_HPR_HIS"/>
    <property type="match status" value="1"/>
</dbReference>
<sequence length="92" mass="9299">MAERRVKVGSSVGLHARPANLFCKAAGQQPAKVTIAAGDRGPVDARSILSVLGLGVNSGEEVVLTSSDDANGETSLDALAELLATDLDAVPS</sequence>
<proteinExistence type="predicted"/>
<dbReference type="Pfam" id="PF00381">
    <property type="entry name" value="PTS-HPr"/>
    <property type="match status" value="1"/>
</dbReference>
<evidence type="ECO:0000259" key="6">
    <source>
        <dbReference type="PROSITE" id="PS51350"/>
    </source>
</evidence>
<evidence type="ECO:0000313" key="7">
    <source>
        <dbReference type="EMBL" id="GLL11876.1"/>
    </source>
</evidence>
<evidence type="ECO:0000256" key="3">
    <source>
        <dbReference type="ARBA" id="ARBA00020422"/>
    </source>
</evidence>
<dbReference type="AlphaFoldDB" id="A0A9W6NWS1"/>
<reference evidence="7" key="2">
    <citation type="submission" date="2023-01" db="EMBL/GenBank/DDBJ databases">
        <authorList>
            <person name="Sun Q."/>
            <person name="Evtushenko L."/>
        </authorList>
    </citation>
    <scope>NUCLEOTIDE SEQUENCE</scope>
    <source>
        <strain evidence="7">VKM Ac-1069</strain>
    </source>
</reference>
<dbReference type="EMBL" id="BSFQ01000011">
    <property type="protein sequence ID" value="GLL11876.1"/>
    <property type="molecule type" value="Genomic_DNA"/>
</dbReference>
<dbReference type="InterPro" id="IPR050399">
    <property type="entry name" value="HPr"/>
</dbReference>
<dbReference type="SUPFAM" id="SSF55594">
    <property type="entry name" value="HPr-like"/>
    <property type="match status" value="1"/>
</dbReference>
<comment type="function">
    <text evidence="1">General (non sugar-specific) component of the phosphoenolpyruvate-dependent sugar phosphotransferase system (sugar PTS). This major carbohydrate active-transport system catalyzes the phosphorylation of incoming sugar substrates concomitantly with their translocation across the cell membrane. The phosphoryl group from phosphoenolpyruvate (PEP) is transferred to the phosphoryl carrier protein HPr by enzyme I. Phospho-HPr then transfers it to the PTS EIIA domain.</text>
</comment>
<protein>
    <recommendedName>
        <fullName evidence="3">Phosphocarrier protein HPr</fullName>
    </recommendedName>
</protein>
<dbReference type="InterPro" id="IPR035895">
    <property type="entry name" value="HPr-like_sf"/>
</dbReference>
<keyword evidence="4" id="KW-0963">Cytoplasm</keyword>
<evidence type="ECO:0000256" key="1">
    <source>
        <dbReference type="ARBA" id="ARBA00003681"/>
    </source>
</evidence>
<dbReference type="CDD" id="cd00367">
    <property type="entry name" value="PTS-HPr_like"/>
    <property type="match status" value="1"/>
</dbReference>
<dbReference type="GO" id="GO:0009401">
    <property type="term" value="P:phosphoenolpyruvate-dependent sugar phosphotransferase system"/>
    <property type="evidence" value="ECO:0007669"/>
    <property type="project" value="UniProtKB-KW"/>
</dbReference>
<comment type="subcellular location">
    <subcellularLocation>
        <location evidence="2">Cytoplasm</location>
    </subcellularLocation>
</comment>
<dbReference type="PANTHER" id="PTHR33705:SF2">
    <property type="entry name" value="PHOSPHOCARRIER PROTEIN NPR"/>
    <property type="match status" value="1"/>
</dbReference>
<dbReference type="PANTHER" id="PTHR33705">
    <property type="entry name" value="PHOSPHOCARRIER PROTEIN HPR"/>
    <property type="match status" value="1"/>
</dbReference>
<accession>A0A9W6NWS1</accession>
<dbReference type="PRINTS" id="PR00107">
    <property type="entry name" value="PHOSPHOCPHPR"/>
</dbReference>
<keyword evidence="5" id="KW-0598">Phosphotransferase system</keyword>
<reference evidence="7" key="1">
    <citation type="journal article" date="2014" name="Int. J. Syst. Evol. Microbiol.">
        <title>Complete genome sequence of Corynebacterium casei LMG S-19264T (=DSM 44701T), isolated from a smear-ripened cheese.</title>
        <authorList>
            <consortium name="US DOE Joint Genome Institute (JGI-PGF)"/>
            <person name="Walter F."/>
            <person name="Albersmeier A."/>
            <person name="Kalinowski J."/>
            <person name="Ruckert C."/>
        </authorList>
    </citation>
    <scope>NUCLEOTIDE SEQUENCE</scope>
    <source>
        <strain evidence="7">VKM Ac-1069</strain>
    </source>
</reference>
<dbReference type="Gene3D" id="3.30.1340.10">
    <property type="entry name" value="HPr-like"/>
    <property type="match status" value="1"/>
</dbReference>
<dbReference type="PROSITE" id="PS51350">
    <property type="entry name" value="PTS_HPR_DOM"/>
    <property type="match status" value="1"/>
</dbReference>
<organism evidence="7 8">
    <name type="scientific">Pseudonocardia halophobica</name>
    <dbReference type="NCBI Taxonomy" id="29401"/>
    <lineage>
        <taxon>Bacteria</taxon>
        <taxon>Bacillati</taxon>
        <taxon>Actinomycetota</taxon>
        <taxon>Actinomycetes</taxon>
        <taxon>Pseudonocardiales</taxon>
        <taxon>Pseudonocardiaceae</taxon>
        <taxon>Pseudonocardia</taxon>
    </lineage>
</organism>
<evidence type="ECO:0000256" key="2">
    <source>
        <dbReference type="ARBA" id="ARBA00004496"/>
    </source>
</evidence>
<evidence type="ECO:0000313" key="8">
    <source>
        <dbReference type="Proteomes" id="UP001143463"/>
    </source>
</evidence>
<gene>
    <name evidence="7" type="primary">ptsH</name>
    <name evidence="7" type="ORF">GCM10017577_30170</name>
</gene>
<dbReference type="NCBIfam" id="TIGR01003">
    <property type="entry name" value="PTS_HPr_family"/>
    <property type="match status" value="1"/>
</dbReference>
<keyword evidence="8" id="KW-1185">Reference proteome</keyword>
<name>A0A9W6NWS1_9PSEU</name>
<dbReference type="InterPro" id="IPR000032">
    <property type="entry name" value="HPr-like"/>
</dbReference>
<dbReference type="Proteomes" id="UP001143463">
    <property type="component" value="Unassembled WGS sequence"/>
</dbReference>
<dbReference type="RefSeq" id="WP_037045198.1">
    <property type="nucleotide sequence ID" value="NZ_BAAAUZ010000008.1"/>
</dbReference>
<feature type="domain" description="HPr" evidence="6">
    <location>
        <begin position="1"/>
        <end position="90"/>
    </location>
</feature>
<dbReference type="GO" id="GO:0005737">
    <property type="term" value="C:cytoplasm"/>
    <property type="evidence" value="ECO:0007669"/>
    <property type="project" value="UniProtKB-SubCell"/>
</dbReference>
<evidence type="ECO:0000256" key="5">
    <source>
        <dbReference type="ARBA" id="ARBA00022683"/>
    </source>
</evidence>
<dbReference type="InterPro" id="IPR001020">
    <property type="entry name" value="PTS_HPr_His_P_site"/>
</dbReference>
<comment type="caution">
    <text evidence="7">The sequence shown here is derived from an EMBL/GenBank/DDBJ whole genome shotgun (WGS) entry which is preliminary data.</text>
</comment>
<evidence type="ECO:0000256" key="4">
    <source>
        <dbReference type="ARBA" id="ARBA00022490"/>
    </source>
</evidence>